<dbReference type="PANTHER" id="PTHR23092:SF15">
    <property type="entry name" value="INACTIVE NON-CANONICAL POLY(A) RNA POLYMERASE PROTEIN TRF4-2-RELATED"/>
    <property type="match status" value="1"/>
</dbReference>
<dbReference type="VEuPathDB" id="FungiDB:PV10_06868"/>
<feature type="compositionally biased region" description="Basic and acidic residues" evidence="5">
    <location>
        <begin position="70"/>
        <end position="105"/>
    </location>
</feature>
<feature type="compositionally biased region" description="Acidic residues" evidence="5">
    <location>
        <begin position="123"/>
        <end position="140"/>
    </location>
</feature>
<feature type="domain" description="PAP-associated" evidence="6">
    <location>
        <begin position="537"/>
        <end position="593"/>
    </location>
</feature>
<feature type="compositionally biased region" description="Basic and acidic residues" evidence="5">
    <location>
        <begin position="52"/>
        <end position="62"/>
    </location>
</feature>
<dbReference type="GO" id="GO:0010605">
    <property type="term" value="P:negative regulation of macromolecule metabolic process"/>
    <property type="evidence" value="ECO:0007669"/>
    <property type="project" value="UniProtKB-ARBA"/>
</dbReference>
<dbReference type="STRING" id="212818.A0A0D1XMV6"/>
<feature type="compositionally biased region" description="Pro residues" evidence="5">
    <location>
        <begin position="232"/>
        <end position="254"/>
    </location>
</feature>
<dbReference type="Gene3D" id="3.30.460.10">
    <property type="entry name" value="Beta Polymerase, domain 2"/>
    <property type="match status" value="1"/>
</dbReference>
<evidence type="ECO:0000256" key="4">
    <source>
        <dbReference type="ARBA" id="ARBA00022842"/>
    </source>
</evidence>
<dbReference type="GeneID" id="27324713"/>
<evidence type="ECO:0000256" key="2">
    <source>
        <dbReference type="ARBA" id="ARBA00012388"/>
    </source>
</evidence>
<dbReference type="GO" id="GO:0043634">
    <property type="term" value="P:polyadenylation-dependent ncRNA catabolic process"/>
    <property type="evidence" value="ECO:0007669"/>
    <property type="project" value="TreeGrafter"/>
</dbReference>
<sequence>MDSWRPGSDSYRGSGGYSSRHQDDNSRSRGEQSSWPPSNADSGMYYFQGSRDGSRRLEPDRRFRPKHQFGRRDNRDRDRQHRDRFVPYQRKVSDRPLLRINHDGPEDPSLLANTTAKFRAPDELTDSEEEEMAQSDEDDVQVPAKRPRVDTGPKDDTQVSKWSNPDPYTSLPPVTAVDAAAKRTDVVRLIRKARLESAGTSRTTAQPDDFISFDMSNGDTTKPVVIGASDAIPPPPPPHSIAQDMPPPPPPPMSMPSVPHASSLPSVTRFQSFKSSGEMTSDLKRKRLSTHAEPPRKMHSAHSMYSDAWVQKRWIAAPGVQATPWFSGHDSSDLPGVALHKEIVDFYHWVKPREHEKQVRQDVFERLSRQFQNAMRGHLKAFGSYAAGLYLPTGDMDLVFLTRDYRPNRVPDKQEVQSSLFFFSRLLKRQIAQPGSVITISRSKVPIVKFVDATSGLKVDLCFDNDTGVNAIDTAQKWKDEFPVMPILVSIIKQFLMIRGLNDVANGGLGGFSTICLVTSLLQMYPHHQGAKSSAVNLGELLLEFFNLYGYVLDRDSVVIRLDPPAYLDKANFGHFNDKTSRLTIIDPNRADNNISGGTHKIAEIQECFRAAHQALKDRLETFHSKAEPGSFLECLVGGDFSLYESQRQLLHELYTGSVLIRPDHDARSFTRTSETRMGRPSERAQVESKQLRGDDDSKPGSMNGDQAGGKPMSKSEKRALRLKELRPDLRPSIGKTISAVDAIKLGGYRDAIDMSKDLDARAVAAQRIQSGSKTRT</sequence>
<evidence type="ECO:0000259" key="6">
    <source>
        <dbReference type="Pfam" id="PF03828"/>
    </source>
</evidence>
<dbReference type="InterPro" id="IPR054708">
    <property type="entry name" value="MTPAP-like_central"/>
</dbReference>
<feature type="compositionally biased region" description="Basic and acidic residues" evidence="5">
    <location>
        <begin position="666"/>
        <end position="699"/>
    </location>
</feature>
<evidence type="ECO:0000256" key="5">
    <source>
        <dbReference type="SAM" id="MobiDB-lite"/>
    </source>
</evidence>
<dbReference type="SUPFAM" id="SSF81301">
    <property type="entry name" value="Nucleotidyltransferase"/>
    <property type="match status" value="1"/>
</dbReference>
<feature type="compositionally biased region" description="Polar residues" evidence="5">
    <location>
        <begin position="31"/>
        <end position="41"/>
    </location>
</feature>
<name>A0A0D1XMV6_EXOME</name>
<dbReference type="EMBL" id="KN847524">
    <property type="protein sequence ID" value="KIV89471.1"/>
    <property type="molecule type" value="Genomic_DNA"/>
</dbReference>
<feature type="compositionally biased region" description="Polar residues" evidence="5">
    <location>
        <begin position="263"/>
        <end position="279"/>
    </location>
</feature>
<dbReference type="GO" id="GO:0031499">
    <property type="term" value="C:TRAMP complex"/>
    <property type="evidence" value="ECO:0007669"/>
    <property type="project" value="TreeGrafter"/>
</dbReference>
<dbReference type="GO" id="GO:1990817">
    <property type="term" value="F:poly(A) RNA polymerase activity"/>
    <property type="evidence" value="ECO:0007669"/>
    <property type="project" value="UniProtKB-EC"/>
</dbReference>
<feature type="compositionally biased region" description="Basic and acidic residues" evidence="5">
    <location>
        <begin position="20"/>
        <end position="30"/>
    </location>
</feature>
<dbReference type="Pfam" id="PF03828">
    <property type="entry name" value="PAP_assoc"/>
    <property type="match status" value="1"/>
</dbReference>
<gene>
    <name evidence="8" type="ORF">PV10_06868</name>
</gene>
<dbReference type="GO" id="GO:0046872">
    <property type="term" value="F:metal ion binding"/>
    <property type="evidence" value="ECO:0007669"/>
    <property type="project" value="UniProtKB-KW"/>
</dbReference>
<dbReference type="GO" id="GO:0005730">
    <property type="term" value="C:nucleolus"/>
    <property type="evidence" value="ECO:0007669"/>
    <property type="project" value="TreeGrafter"/>
</dbReference>
<comment type="similarity">
    <text evidence="1">Belongs to the DNA polymerase type-B-like family.</text>
</comment>
<dbReference type="PANTHER" id="PTHR23092">
    <property type="entry name" value="POLY(A) RNA POLYMERASE"/>
    <property type="match status" value="1"/>
</dbReference>
<dbReference type="Proteomes" id="UP000054302">
    <property type="component" value="Unassembled WGS sequence"/>
</dbReference>
<accession>A0A0D1XMV6</accession>
<proteinExistence type="inferred from homology"/>
<dbReference type="OMA" id="IPEHHLG"/>
<dbReference type="InterPro" id="IPR043519">
    <property type="entry name" value="NT_sf"/>
</dbReference>
<feature type="region of interest" description="Disordered" evidence="5">
    <location>
        <begin position="666"/>
        <end position="728"/>
    </location>
</feature>
<keyword evidence="3" id="KW-0479">Metal-binding</keyword>
<reference evidence="8 9" key="1">
    <citation type="submission" date="2015-01" db="EMBL/GenBank/DDBJ databases">
        <title>The Genome Sequence of Exophiala mesophila CBS40295.</title>
        <authorList>
            <consortium name="The Broad Institute Genomics Platform"/>
            <person name="Cuomo C."/>
            <person name="de Hoog S."/>
            <person name="Gorbushina A."/>
            <person name="Stielow B."/>
            <person name="Teixiera M."/>
            <person name="Abouelleil A."/>
            <person name="Chapman S.B."/>
            <person name="Priest M."/>
            <person name="Young S.K."/>
            <person name="Wortman J."/>
            <person name="Nusbaum C."/>
            <person name="Birren B."/>
        </authorList>
    </citation>
    <scope>NUCLEOTIDE SEQUENCE [LARGE SCALE GENOMIC DNA]</scope>
    <source>
        <strain evidence="8 9">CBS 40295</strain>
    </source>
</reference>
<protein>
    <recommendedName>
        <fullName evidence="2">polynucleotide adenylyltransferase</fullName>
        <ecNumber evidence="2">2.7.7.19</ecNumber>
    </recommendedName>
</protein>
<evidence type="ECO:0000256" key="1">
    <source>
        <dbReference type="ARBA" id="ARBA00008593"/>
    </source>
</evidence>
<evidence type="ECO:0000313" key="8">
    <source>
        <dbReference type="EMBL" id="KIV89471.1"/>
    </source>
</evidence>
<dbReference type="CDD" id="cd05402">
    <property type="entry name" value="NT_PAP_TUTase"/>
    <property type="match status" value="1"/>
</dbReference>
<keyword evidence="9" id="KW-1185">Reference proteome</keyword>
<dbReference type="OrthoDB" id="273917at2759"/>
<dbReference type="InterPro" id="IPR002058">
    <property type="entry name" value="PAP_assoc"/>
</dbReference>
<evidence type="ECO:0000259" key="7">
    <source>
        <dbReference type="Pfam" id="PF22600"/>
    </source>
</evidence>
<feature type="compositionally biased region" description="Basic and acidic residues" evidence="5">
    <location>
        <begin position="147"/>
        <end position="158"/>
    </location>
</feature>
<dbReference type="RefSeq" id="XP_016221045.1">
    <property type="nucleotide sequence ID" value="XM_016371713.1"/>
</dbReference>
<dbReference type="GO" id="GO:0031123">
    <property type="term" value="P:RNA 3'-end processing"/>
    <property type="evidence" value="ECO:0007669"/>
    <property type="project" value="TreeGrafter"/>
</dbReference>
<evidence type="ECO:0000256" key="3">
    <source>
        <dbReference type="ARBA" id="ARBA00022723"/>
    </source>
</evidence>
<dbReference type="EC" id="2.7.7.19" evidence="2"/>
<feature type="region of interest" description="Disordered" evidence="5">
    <location>
        <begin position="1"/>
        <end position="176"/>
    </location>
</feature>
<feature type="compositionally biased region" description="Basic and acidic residues" evidence="5">
    <location>
        <begin position="714"/>
        <end position="728"/>
    </location>
</feature>
<dbReference type="InterPro" id="IPR045862">
    <property type="entry name" value="Trf4-like"/>
</dbReference>
<dbReference type="GO" id="GO:0003729">
    <property type="term" value="F:mRNA binding"/>
    <property type="evidence" value="ECO:0007669"/>
    <property type="project" value="TreeGrafter"/>
</dbReference>
<dbReference type="Gene3D" id="1.10.1410.10">
    <property type="match status" value="1"/>
</dbReference>
<feature type="domain" description="Poly(A) RNA polymerase mitochondrial-like central palm" evidence="7">
    <location>
        <begin position="339"/>
        <end position="470"/>
    </location>
</feature>
<dbReference type="SUPFAM" id="SSF81631">
    <property type="entry name" value="PAP/OAS1 substrate-binding domain"/>
    <property type="match status" value="1"/>
</dbReference>
<dbReference type="Pfam" id="PF22600">
    <property type="entry name" value="MTPAP-like_central"/>
    <property type="match status" value="1"/>
</dbReference>
<organism evidence="8 9">
    <name type="scientific">Exophiala mesophila</name>
    <name type="common">Black yeast-like fungus</name>
    <dbReference type="NCBI Taxonomy" id="212818"/>
    <lineage>
        <taxon>Eukaryota</taxon>
        <taxon>Fungi</taxon>
        <taxon>Dikarya</taxon>
        <taxon>Ascomycota</taxon>
        <taxon>Pezizomycotina</taxon>
        <taxon>Eurotiomycetes</taxon>
        <taxon>Chaetothyriomycetidae</taxon>
        <taxon>Chaetothyriales</taxon>
        <taxon>Herpotrichiellaceae</taxon>
        <taxon>Exophiala</taxon>
    </lineage>
</organism>
<dbReference type="AlphaFoldDB" id="A0A0D1XMV6"/>
<keyword evidence="4" id="KW-0460">Magnesium</keyword>
<feature type="region of interest" description="Disordered" evidence="5">
    <location>
        <begin position="230"/>
        <end position="299"/>
    </location>
</feature>
<evidence type="ECO:0000313" key="9">
    <source>
        <dbReference type="Proteomes" id="UP000054302"/>
    </source>
</evidence>